<comment type="subcellular location">
    <subcellularLocation>
        <location evidence="2">Membrane</location>
    </subcellularLocation>
</comment>
<dbReference type="PANTHER" id="PTHR45436:SF5">
    <property type="entry name" value="SENSOR HISTIDINE KINASE TRCS"/>
    <property type="match status" value="1"/>
</dbReference>
<evidence type="ECO:0000256" key="4">
    <source>
        <dbReference type="ARBA" id="ARBA00022553"/>
    </source>
</evidence>
<evidence type="ECO:0000259" key="12">
    <source>
        <dbReference type="PROSITE" id="PS50885"/>
    </source>
</evidence>
<dbReference type="PROSITE" id="PS50109">
    <property type="entry name" value="HIS_KIN"/>
    <property type="match status" value="1"/>
</dbReference>
<dbReference type="Gene3D" id="6.10.340.10">
    <property type="match status" value="1"/>
</dbReference>
<keyword evidence="14" id="KW-1185">Reference proteome</keyword>
<dbReference type="InterPro" id="IPR004358">
    <property type="entry name" value="Sig_transdc_His_kin-like_C"/>
</dbReference>
<evidence type="ECO:0000256" key="5">
    <source>
        <dbReference type="ARBA" id="ARBA00022679"/>
    </source>
</evidence>
<evidence type="ECO:0000256" key="8">
    <source>
        <dbReference type="ARBA" id="ARBA00022989"/>
    </source>
</evidence>
<evidence type="ECO:0000259" key="11">
    <source>
        <dbReference type="PROSITE" id="PS50109"/>
    </source>
</evidence>
<dbReference type="Pfam" id="PF00672">
    <property type="entry name" value="HAMP"/>
    <property type="match status" value="1"/>
</dbReference>
<evidence type="ECO:0000313" key="14">
    <source>
        <dbReference type="Proteomes" id="UP000635726"/>
    </source>
</evidence>
<reference evidence="13" key="2">
    <citation type="submission" date="2020-09" db="EMBL/GenBank/DDBJ databases">
        <authorList>
            <person name="Sun Q."/>
            <person name="Ohkuma M."/>
        </authorList>
    </citation>
    <scope>NUCLEOTIDE SEQUENCE</scope>
    <source>
        <strain evidence="13">JCM 14371</strain>
    </source>
</reference>
<reference evidence="13" key="1">
    <citation type="journal article" date="2014" name="Int. J. Syst. Evol. Microbiol.">
        <title>Complete genome sequence of Corynebacterium casei LMG S-19264T (=DSM 44701T), isolated from a smear-ripened cheese.</title>
        <authorList>
            <consortium name="US DOE Joint Genome Institute (JGI-PGF)"/>
            <person name="Walter F."/>
            <person name="Albersmeier A."/>
            <person name="Kalinowski J."/>
            <person name="Ruckert C."/>
        </authorList>
    </citation>
    <scope>NUCLEOTIDE SEQUENCE</scope>
    <source>
        <strain evidence="13">JCM 14371</strain>
    </source>
</reference>
<dbReference type="SMART" id="SM00387">
    <property type="entry name" value="HATPase_c"/>
    <property type="match status" value="1"/>
</dbReference>
<dbReference type="InterPro" id="IPR005467">
    <property type="entry name" value="His_kinase_dom"/>
</dbReference>
<dbReference type="InterPro" id="IPR050428">
    <property type="entry name" value="TCS_sensor_his_kinase"/>
</dbReference>
<dbReference type="InterPro" id="IPR036097">
    <property type="entry name" value="HisK_dim/P_sf"/>
</dbReference>
<gene>
    <name evidence="13" type="ORF">GCM10008939_10320</name>
</gene>
<dbReference type="CDD" id="cd00075">
    <property type="entry name" value="HATPase"/>
    <property type="match status" value="1"/>
</dbReference>
<dbReference type="Proteomes" id="UP000635726">
    <property type="component" value="Unassembled WGS sequence"/>
</dbReference>
<dbReference type="EMBL" id="BMOE01000002">
    <property type="protein sequence ID" value="GGJ67902.1"/>
    <property type="molecule type" value="Genomic_DNA"/>
</dbReference>
<protein>
    <recommendedName>
        <fullName evidence="3">histidine kinase</fullName>
        <ecNumber evidence="3">2.7.13.3</ecNumber>
    </recommendedName>
</protein>
<dbReference type="AlphaFoldDB" id="A0A917UMF1"/>
<dbReference type="SUPFAM" id="SSF47384">
    <property type="entry name" value="Homodimeric domain of signal transducing histidine kinase"/>
    <property type="match status" value="1"/>
</dbReference>
<evidence type="ECO:0000256" key="7">
    <source>
        <dbReference type="ARBA" id="ARBA00022777"/>
    </source>
</evidence>
<evidence type="ECO:0000256" key="6">
    <source>
        <dbReference type="ARBA" id="ARBA00022692"/>
    </source>
</evidence>
<dbReference type="PANTHER" id="PTHR45436">
    <property type="entry name" value="SENSOR HISTIDINE KINASE YKOH"/>
    <property type="match status" value="1"/>
</dbReference>
<evidence type="ECO:0000256" key="1">
    <source>
        <dbReference type="ARBA" id="ARBA00000085"/>
    </source>
</evidence>
<dbReference type="SMART" id="SM00304">
    <property type="entry name" value="HAMP"/>
    <property type="match status" value="1"/>
</dbReference>
<dbReference type="Pfam" id="PF02518">
    <property type="entry name" value="HATPase_c"/>
    <property type="match status" value="1"/>
</dbReference>
<keyword evidence="7 13" id="KW-0418">Kinase</keyword>
<sequence length="433" mass="46425">MTIRSRLATGVALLTLLVVLVVSGVQYAALRSFLTVGERERLSMLLPQLEGRLDRPDASRSSVLSGLPRTVDVRVLRAGSVYAQTPDFPPLPATLPPGFRHAAGHEVLVGTAVVEGQPGFVQLASDALGTVNPLRSYLQSLTVVAPVSVGLAWLLSYLLAGLLLAPLRRLERSAEAVGRDGEWRRALPGAGRRDELGRLAGVLQRVFTQIADLREREALFTQAAAHDLRSPLTAVKARLQGALVGPRGEADLRDDITEALVDVERVRRLSEHLLLLAQGEHEVQWQAVDLSDLAGRGVDRAREAWPDVQLDFGTRGNVTVKGDATLLAQLVENLLENAMQYGQGAPVLVSVTGAEDGVTLQVRDAGPGVPVHALPHLRQPFYRLDPARRGPRTGLGLAIVERIAVTHRAVLTLRSEGGLDVQVTFPPAGASGS</sequence>
<feature type="domain" description="Histidine kinase" evidence="11">
    <location>
        <begin position="223"/>
        <end position="429"/>
    </location>
</feature>
<dbReference type="PRINTS" id="PR00344">
    <property type="entry name" value="BCTRLSENSOR"/>
</dbReference>
<keyword evidence="10" id="KW-0472">Membrane</keyword>
<dbReference type="InterPro" id="IPR003660">
    <property type="entry name" value="HAMP_dom"/>
</dbReference>
<comment type="caution">
    <text evidence="13">The sequence shown here is derived from an EMBL/GenBank/DDBJ whole genome shotgun (WGS) entry which is preliminary data.</text>
</comment>
<dbReference type="SMART" id="SM00388">
    <property type="entry name" value="HisKA"/>
    <property type="match status" value="1"/>
</dbReference>
<dbReference type="RefSeq" id="WP_188961195.1">
    <property type="nucleotide sequence ID" value="NZ_BMOE01000002.1"/>
</dbReference>
<dbReference type="Gene3D" id="3.30.565.10">
    <property type="entry name" value="Histidine kinase-like ATPase, C-terminal domain"/>
    <property type="match status" value="1"/>
</dbReference>
<dbReference type="InterPro" id="IPR003661">
    <property type="entry name" value="HisK_dim/P_dom"/>
</dbReference>
<dbReference type="Gene3D" id="1.10.287.130">
    <property type="match status" value="1"/>
</dbReference>
<evidence type="ECO:0000256" key="9">
    <source>
        <dbReference type="ARBA" id="ARBA00023012"/>
    </source>
</evidence>
<keyword evidence="4" id="KW-0597">Phosphoprotein</keyword>
<evidence type="ECO:0000313" key="13">
    <source>
        <dbReference type="EMBL" id="GGJ67902.1"/>
    </source>
</evidence>
<accession>A0A917UMF1</accession>
<feature type="domain" description="HAMP" evidence="12">
    <location>
        <begin position="161"/>
        <end position="215"/>
    </location>
</feature>
<organism evidence="13 14">
    <name type="scientific">Deinococcus aquiradiocola</name>
    <dbReference type="NCBI Taxonomy" id="393059"/>
    <lineage>
        <taxon>Bacteria</taxon>
        <taxon>Thermotogati</taxon>
        <taxon>Deinococcota</taxon>
        <taxon>Deinococci</taxon>
        <taxon>Deinococcales</taxon>
        <taxon>Deinococcaceae</taxon>
        <taxon>Deinococcus</taxon>
    </lineage>
</organism>
<dbReference type="InterPro" id="IPR036890">
    <property type="entry name" value="HATPase_C_sf"/>
</dbReference>
<evidence type="ECO:0000256" key="2">
    <source>
        <dbReference type="ARBA" id="ARBA00004370"/>
    </source>
</evidence>
<comment type="catalytic activity">
    <reaction evidence="1">
        <text>ATP + protein L-histidine = ADP + protein N-phospho-L-histidine.</text>
        <dbReference type="EC" id="2.7.13.3"/>
    </reaction>
</comment>
<name>A0A917UMF1_9DEIO</name>
<dbReference type="GO" id="GO:0000155">
    <property type="term" value="F:phosphorelay sensor kinase activity"/>
    <property type="evidence" value="ECO:0007669"/>
    <property type="project" value="InterPro"/>
</dbReference>
<dbReference type="PROSITE" id="PS50885">
    <property type="entry name" value="HAMP"/>
    <property type="match status" value="1"/>
</dbReference>
<proteinExistence type="predicted"/>
<dbReference type="Pfam" id="PF00512">
    <property type="entry name" value="HisKA"/>
    <property type="match status" value="1"/>
</dbReference>
<keyword evidence="8" id="KW-1133">Transmembrane helix</keyword>
<dbReference type="CDD" id="cd00082">
    <property type="entry name" value="HisKA"/>
    <property type="match status" value="1"/>
</dbReference>
<evidence type="ECO:0000256" key="3">
    <source>
        <dbReference type="ARBA" id="ARBA00012438"/>
    </source>
</evidence>
<keyword evidence="6" id="KW-0812">Transmembrane</keyword>
<dbReference type="GO" id="GO:0016020">
    <property type="term" value="C:membrane"/>
    <property type="evidence" value="ECO:0007669"/>
    <property type="project" value="UniProtKB-SubCell"/>
</dbReference>
<dbReference type="SUPFAM" id="SSF55874">
    <property type="entry name" value="ATPase domain of HSP90 chaperone/DNA topoisomerase II/histidine kinase"/>
    <property type="match status" value="1"/>
</dbReference>
<keyword evidence="9" id="KW-0902">Two-component regulatory system</keyword>
<evidence type="ECO:0000256" key="10">
    <source>
        <dbReference type="ARBA" id="ARBA00023136"/>
    </source>
</evidence>
<dbReference type="EC" id="2.7.13.3" evidence="3"/>
<dbReference type="InterPro" id="IPR003594">
    <property type="entry name" value="HATPase_dom"/>
</dbReference>
<keyword evidence="5" id="KW-0808">Transferase</keyword>